<reference evidence="2" key="3">
    <citation type="submission" date="2024-03" db="EMBL/GenBank/DDBJ databases">
        <title>The Genome Sequence of Enterococcus sp. DIV0242b.</title>
        <authorList>
            <consortium name="The Broad Institute Genomics Platform"/>
            <consortium name="The Broad Institute Microbial Omics Core"/>
            <consortium name="The Broad Institute Genomic Center for Infectious Diseases"/>
            <person name="Earl A."/>
            <person name="Manson A."/>
            <person name="Gilmore M."/>
            <person name="Schwartman J."/>
            <person name="Shea T."/>
            <person name="Abouelleil A."/>
            <person name="Cao P."/>
            <person name="Chapman S."/>
            <person name="Cusick C."/>
            <person name="Young S."/>
            <person name="Neafsey D."/>
            <person name="Nusbaum C."/>
            <person name="Birren B."/>
        </authorList>
    </citation>
    <scope>NUCLEOTIDE SEQUENCE</scope>
    <source>
        <strain evidence="2">9E7_DIV0242</strain>
    </source>
</reference>
<dbReference type="EMBL" id="CP147247">
    <property type="protein sequence ID" value="WYJ89564.1"/>
    <property type="molecule type" value="Genomic_DNA"/>
</dbReference>
<keyword evidence="3" id="KW-1185">Reference proteome</keyword>
<sequence>MTILTRKYVQFNDLVIDNYEMLQSADLGGGFKNGTVEYSFGHGSYAAFKSRQHFSTEQSLSMTLKLDTRKLDCEQKKFYKDYVFMNIMHAGKLWAIEGDQLLWTNAFVKDYSETYSTERYVVNIDLDFVLYEGIWHKADSKKVFLQPYSACNFAECLDFREVDECQDCCVSCSKPAKEPCAKCLCECEFLKAEHSLCELKKEVALNFYSHCGDSYRIIYNCEAGKKIWDEEKMLGHKICKEERCKDIIAGQFYSDTTVDSDRITITLIGSVIDPIITLNGNSMQILGEYNGKLTLTESGDIYYLADKCCPEVMIDINQLVISEGNTFGFNVHHGMNGLIVETNECCKMTCVYVKVDRLTI</sequence>
<reference evidence="2" key="2">
    <citation type="submission" date="2017-05" db="EMBL/GenBank/DDBJ databases">
        <authorList>
            <consortium name="The Broad Institute Genomics Platform"/>
            <consortium name="The Broad Institute Genomic Center for Infectious Diseases"/>
            <person name="Earl A."/>
            <person name="Manson A."/>
            <person name="Schwartman J."/>
            <person name="Gilmore M."/>
            <person name="Abouelleil A."/>
            <person name="Cao P."/>
            <person name="Chapman S."/>
            <person name="Cusick C."/>
            <person name="Shea T."/>
            <person name="Young S."/>
            <person name="Neafsey D."/>
            <person name="Nusbaum C."/>
            <person name="Birren B."/>
        </authorList>
    </citation>
    <scope>NUCLEOTIDE SEQUENCE</scope>
    <source>
        <strain evidence="2">9E7_DIV0242</strain>
    </source>
</reference>
<dbReference type="RefSeq" id="WP_086350262.1">
    <property type="nucleotide sequence ID" value="NZ_CP147247.1"/>
</dbReference>
<gene>
    <name evidence="2" type="ORF">A5888_001286</name>
    <name evidence="1" type="ORF">A5888_003251</name>
</gene>
<dbReference type="OrthoDB" id="2175428at2"/>
<evidence type="ECO:0000313" key="1">
    <source>
        <dbReference type="EMBL" id="OTP12673.1"/>
    </source>
</evidence>
<dbReference type="EMBL" id="NGMM01000006">
    <property type="protein sequence ID" value="OTP12673.1"/>
    <property type="molecule type" value="Genomic_DNA"/>
</dbReference>
<accession>A0A242K2Q3</accession>
<dbReference type="AlphaFoldDB" id="A0A242K2Q3"/>
<organism evidence="1">
    <name type="scientific">Candidatus Enterococcus clewellii</name>
    <dbReference type="NCBI Taxonomy" id="1834193"/>
    <lineage>
        <taxon>Bacteria</taxon>
        <taxon>Bacillati</taxon>
        <taxon>Bacillota</taxon>
        <taxon>Bacilli</taxon>
        <taxon>Lactobacillales</taxon>
        <taxon>Enterococcaceae</taxon>
        <taxon>Enterococcus</taxon>
    </lineage>
</organism>
<protein>
    <submittedName>
        <fullName evidence="1">Uncharacterized protein</fullName>
    </submittedName>
</protein>
<evidence type="ECO:0000313" key="3">
    <source>
        <dbReference type="Proteomes" id="UP000195141"/>
    </source>
</evidence>
<proteinExistence type="predicted"/>
<reference evidence="1" key="1">
    <citation type="submission" date="2017-05" db="EMBL/GenBank/DDBJ databases">
        <title>The Genome Sequence of Enterococcus sp. 9E7_DIV0242.</title>
        <authorList>
            <consortium name="The Broad Institute Genomics Platform"/>
            <consortium name="The Broad Institute Genomic Center for Infectious Diseases"/>
            <person name="Earl A."/>
            <person name="Manson A."/>
            <person name="Schwartman J."/>
            <person name="Gilmore M."/>
            <person name="Abouelleil A."/>
            <person name="Cao P."/>
            <person name="Chapman S."/>
            <person name="Cusick C."/>
            <person name="Shea T."/>
            <person name="Young S."/>
            <person name="Neafsey D."/>
            <person name="Nusbaum C."/>
            <person name="Birren B."/>
        </authorList>
    </citation>
    <scope>NUCLEOTIDE SEQUENCE [LARGE SCALE GENOMIC DNA]</scope>
    <source>
        <strain evidence="1">9E7_DIV0242</strain>
    </source>
</reference>
<evidence type="ECO:0000313" key="2">
    <source>
        <dbReference type="EMBL" id="WYJ89564.1"/>
    </source>
</evidence>
<dbReference type="Proteomes" id="UP000195141">
    <property type="component" value="Chromosome"/>
</dbReference>
<name>A0A242K2Q3_9ENTE</name>